<protein>
    <submittedName>
        <fullName evidence="2">Uncharacterized protein</fullName>
    </submittedName>
</protein>
<keyword evidence="1" id="KW-0812">Transmembrane</keyword>
<keyword evidence="1" id="KW-0472">Membrane</keyword>
<reference evidence="2" key="1">
    <citation type="submission" date="2023-07" db="EMBL/GenBank/DDBJ databases">
        <title>Genomic analysis of Rhodococcus opacus VOC-14 with glycol ethers degradation activity.</title>
        <authorList>
            <person name="Narkevich D.A."/>
            <person name="Hlushen A.M."/>
            <person name="Akhremchuk A.E."/>
            <person name="Sikolenko M.A."/>
            <person name="Valentovich L.N."/>
        </authorList>
    </citation>
    <scope>NUCLEOTIDE SEQUENCE</scope>
    <source>
        <strain evidence="2">VOC-14</strain>
        <plasmid evidence="2">pRho-VOC14-C342</plasmid>
    </source>
</reference>
<dbReference type="RefSeq" id="WP_269592058.1">
    <property type="nucleotide sequence ID" value="NZ_CP130954.1"/>
</dbReference>
<accession>A0AAX3YT35</accession>
<feature type="transmembrane region" description="Helical" evidence="1">
    <location>
        <begin position="33"/>
        <end position="53"/>
    </location>
</feature>
<proteinExistence type="predicted"/>
<keyword evidence="1" id="KW-1133">Transmembrane helix</keyword>
<evidence type="ECO:0000313" key="2">
    <source>
        <dbReference type="EMBL" id="WLF51293.1"/>
    </source>
</evidence>
<feature type="transmembrane region" description="Helical" evidence="1">
    <location>
        <begin position="73"/>
        <end position="94"/>
    </location>
</feature>
<geneLocation type="plasmid" evidence="2 3">
    <name>pRho-VOC14-C342</name>
</geneLocation>
<dbReference type="AlphaFoldDB" id="A0AAX3YT35"/>
<sequence>MPDARQSAGIGIGRAVNMGTFWTAVAGKLTDRWAGIAAPALVFWAGAVLVWAFDGSGWSRLSKITDWLNRQNAAGQIVAILGALAVVAASVIVVQRLTTPVLRLIEGYWPRSLHRLIEWQRSRIGKRRKTDETLVQSLQALLDDGKMTANDRAVWARLERRRRHRPILDSELLPTRVGNILRAAETRPYHRYGLDAVAIWPRLWLVLPEAARQELANARTSLDASVATAIWGIGFIALTPWAWWAFPVGITATATAVVGWTPARAEVFADLVEAAYDLYRSALYQQLRWPLPDTPATEKHIGTELTRYLVRGSDQPHPTFTAPT</sequence>
<name>A0AAX3YT35_RHOOP</name>
<dbReference type="Proteomes" id="UP001231166">
    <property type="component" value="Plasmid pRho-VOC14-C342"/>
</dbReference>
<evidence type="ECO:0000256" key="1">
    <source>
        <dbReference type="SAM" id="Phobius"/>
    </source>
</evidence>
<evidence type="ECO:0000313" key="3">
    <source>
        <dbReference type="Proteomes" id="UP001231166"/>
    </source>
</evidence>
<keyword evidence="2" id="KW-0614">Plasmid</keyword>
<gene>
    <name evidence="2" type="ORF">Q5707_38680</name>
</gene>
<organism evidence="2 3">
    <name type="scientific">Rhodococcus opacus</name>
    <name type="common">Nocardia opaca</name>
    <dbReference type="NCBI Taxonomy" id="37919"/>
    <lineage>
        <taxon>Bacteria</taxon>
        <taxon>Bacillati</taxon>
        <taxon>Actinomycetota</taxon>
        <taxon>Actinomycetes</taxon>
        <taxon>Mycobacteriales</taxon>
        <taxon>Nocardiaceae</taxon>
        <taxon>Rhodococcus</taxon>
    </lineage>
</organism>
<dbReference type="EMBL" id="CP130954">
    <property type="protein sequence ID" value="WLF51293.1"/>
    <property type="molecule type" value="Genomic_DNA"/>
</dbReference>